<comment type="caution">
    <text evidence="3">The sequence shown here is derived from an EMBL/GenBank/DDBJ whole genome shotgun (WGS) entry which is preliminary data.</text>
</comment>
<keyword evidence="1" id="KW-0472">Membrane</keyword>
<feature type="transmembrane region" description="Helical" evidence="1">
    <location>
        <begin position="208"/>
        <end position="228"/>
    </location>
</feature>
<dbReference type="SUPFAM" id="SSF141571">
    <property type="entry name" value="Pentapeptide repeat-like"/>
    <property type="match status" value="1"/>
</dbReference>
<keyword evidence="1" id="KW-0812">Transmembrane</keyword>
<proteinExistence type="predicted"/>
<dbReference type="Gene3D" id="2.160.20.80">
    <property type="entry name" value="E3 ubiquitin-protein ligase SopA"/>
    <property type="match status" value="1"/>
</dbReference>
<organism evidence="3">
    <name type="scientific">Salmonella enteritidis</name>
    <dbReference type="NCBI Taxonomy" id="149539"/>
    <lineage>
        <taxon>Bacteria</taxon>
        <taxon>Pseudomonadati</taxon>
        <taxon>Pseudomonadota</taxon>
        <taxon>Gammaproteobacteria</taxon>
        <taxon>Enterobacterales</taxon>
        <taxon>Enterobacteriaceae</taxon>
        <taxon>Salmonella</taxon>
    </lineage>
</organism>
<dbReference type="EMBL" id="DAATDA010000003">
    <property type="protein sequence ID" value="HAE8096506.1"/>
    <property type="molecule type" value="Genomic_DNA"/>
</dbReference>
<feature type="transmembrane region" description="Helical" evidence="1">
    <location>
        <begin position="181"/>
        <end position="202"/>
    </location>
</feature>
<dbReference type="Pfam" id="PF00805">
    <property type="entry name" value="Pentapeptide"/>
    <property type="match status" value="2"/>
</dbReference>
<name>A0A724DWT7_SALEN</name>
<feature type="transmembrane region" description="Helical" evidence="1">
    <location>
        <begin position="112"/>
        <end position="134"/>
    </location>
</feature>
<dbReference type="PANTHER" id="PTHR14136:SF17">
    <property type="entry name" value="BTB_POZ DOMAIN-CONTAINING PROTEIN KCTD9"/>
    <property type="match status" value="1"/>
</dbReference>
<dbReference type="InterPro" id="IPR051082">
    <property type="entry name" value="Pentapeptide-BTB/POZ_domain"/>
</dbReference>
<gene>
    <name evidence="3" type="ORF">G2351_01285</name>
    <name evidence="4" type="ORF">G4Q34_000830</name>
    <name evidence="2" type="ORF">GB458_11495</name>
</gene>
<sequence length="613" mass="70292">MSSTDRFYCTFSLKLHKHKYYTINLPYWFGYFRKEQNMLNGKTVLSKRNRLNSENKKEAEIQANDSSEKTHRFFLAYVFLLTYVLVIVSSTTDLQLLLEDKGIVLPILNVNVPLVGFYVIAPILITAVHINLLLHSSITYSSLKYLSLTYSKKVPNIKVKNNILDIAILGKDSSIKRLYQALANILYIYSSPIVLSIILFRFSDYQSTPIFCLHILMIMIDFIFIIYFGRLQQKTNTETGHCNNPIGFPFGDNKAIKCLIYLFFSLLIIKIVVCWDVFIRDWRDSVSKDIIYHYYNVTDDDGSIDDLYGFLPIIKIDRTTKLSKEEDSSYFGSLNLKKDTSSLHSFINRGMSIDLRNRSLRYAALPMQNLARAWFTNSDLQGANLLLSQLQGVVLNQTQLQGSNLSGSNLDGAYVFNANLTDANLRGATIRGAIFNDSNLTFTNFEESDLTSSVFTGNTLVSTILVKADLSSSFLANNYYTHSLMPEGEIAIFDIDFNREPFILNVISEKDINYLLKEISSSKELFLQIVHSEDKRDPRKLVIRDSNRANYKIMTKLCKNTSKLNNLVALDYIFGKLTLIDYEQSKNLFYYLKKHNECKNAIIYLEENDLAPI</sequence>
<evidence type="ECO:0000256" key="1">
    <source>
        <dbReference type="SAM" id="Phobius"/>
    </source>
</evidence>
<accession>A0A724DWT7</accession>
<protein>
    <submittedName>
        <fullName evidence="3">Pentapeptide repeat-containing protein</fullName>
    </submittedName>
</protein>
<dbReference type="PANTHER" id="PTHR14136">
    <property type="entry name" value="BTB_POZ DOMAIN-CONTAINING PROTEIN KCTD9"/>
    <property type="match status" value="1"/>
</dbReference>
<feature type="transmembrane region" description="Helical" evidence="1">
    <location>
        <begin position="258"/>
        <end position="278"/>
    </location>
</feature>
<evidence type="ECO:0000313" key="3">
    <source>
        <dbReference type="EMBL" id="HAE0065512.1"/>
    </source>
</evidence>
<evidence type="ECO:0000313" key="2">
    <source>
        <dbReference type="EMBL" id="HAB1637592.1"/>
    </source>
</evidence>
<feature type="transmembrane region" description="Helical" evidence="1">
    <location>
        <begin position="74"/>
        <end position="92"/>
    </location>
</feature>
<keyword evidence="1" id="KW-1133">Transmembrane helix</keyword>
<dbReference type="InterPro" id="IPR001646">
    <property type="entry name" value="5peptide_repeat"/>
</dbReference>
<dbReference type="AlphaFoldDB" id="A0A724DWT7"/>
<reference evidence="3" key="1">
    <citation type="journal article" date="2018" name="Genome Biol.">
        <title>SKESA: strategic k-mer extension for scrupulous assemblies.</title>
        <authorList>
            <person name="Souvorov A."/>
            <person name="Agarwala R."/>
            <person name="Lipman D.J."/>
        </authorList>
    </citation>
    <scope>NUCLEOTIDE SEQUENCE</scope>
    <source>
        <strain evidence="4">J0905</strain>
        <strain evidence="2">Salmonella enterica</strain>
        <strain evidence="3">Sam_cd6e01ed-f73a-4b90-a83d-ed311d184df9</strain>
    </source>
</reference>
<evidence type="ECO:0000313" key="4">
    <source>
        <dbReference type="EMBL" id="HAE8096506.1"/>
    </source>
</evidence>
<reference evidence="3" key="2">
    <citation type="submission" date="2019-01" db="EMBL/GenBank/DDBJ databases">
        <authorList>
            <consortium name="NCBI Pathogen Detection Project"/>
        </authorList>
    </citation>
    <scope>NUCLEOTIDE SEQUENCE</scope>
    <source>
        <strain evidence="4">J0905</strain>
        <strain evidence="2">Salmonella enterica</strain>
        <strain evidence="3">Sam_cd6e01ed-f73a-4b90-a83d-ed311d184df9</strain>
    </source>
</reference>
<dbReference type="EMBL" id="DAAFVD010000006">
    <property type="protein sequence ID" value="HAB1637592.1"/>
    <property type="molecule type" value="Genomic_DNA"/>
</dbReference>
<dbReference type="EMBL" id="DAAQNI010000001">
    <property type="protein sequence ID" value="HAE0065512.1"/>
    <property type="molecule type" value="Genomic_DNA"/>
</dbReference>